<sequence>MASFLLLPLLPEHLLEAKWSILSFAAVSGVQGSSRLLFLIWNFNEELQHGFQVAIWRLGLLEGLRRSVAWLALMTSYAGSLWIYKQDWADTSGKDLGTPAATSDSQFHDGGSQPGIIESAAACSKKGTRYEGNWVDSVESALAGDEGSIKRVGPSSFQSLLDPKPPTLRAQKNGNAPKSATALQPQALKRLAAVAALAFIEFLEAWSRDALTWRFMGSYKKIALIQAYKEEEEENQDEQEQESVQSVSTAAVTSDGGQTFKSWERTIYRLARLAVMQDAAEGEVLFRQGDEPVDCYVVLRGTIYRLARLAVMQDAAEGEVLFRQGDEPVDCYVVLRGKVGVYISSAPQESPRDFTLDYVRVVEAPRAGPLGAVEDSGHQDARGFNTYTPDSNLGTKVADLGRGAAFGESSDLSRGGVGQARPYGAEAAAWRSAFQKWFSESISADAYRKRLYFISRIAGFQMETLRNPIKKPERTLGGKSRNVKQTVHPVDRFREEDYKPGNNTEETGLAAKRHGKDGGFVIPCSFSQELTYRDARPQRDVPFGKSGPRGQGAAGGDVGDVSVRPGRTVTQSPPSPGQACSLYVAKSKDLSQLPPRAQLSGLGFLWFLGFSLFWVPFLWVLVLRPFLCYSGAYQCMDQLVESDPKPGMEQELWPEALRKASSRLVMCAASLCVVAEKAYHRVALYSSEVLVLVLRKSGSGLAVKVLFVVYFTALVLLFKAPYCYASYVLPITSARAWLAKRSFLLLLLSEVFISLGSYSAQDIAQWWELNGRAPEEIQMFAFAMVVGLPLLLTILFSALRRLNVWGPWALRDFACLLPPGMLLRVLAVCDVRGHDRSELFVAALLAAAAVDAARYTAVLCAMMTVLGNKWYAMKGCFLAALLASISRAAAPRFQWWVASMGSEPKSFALQPDLSELGEMSLWAVLPPAFAGYVCQVLAVLFFNEDVLTFKGHGCYLADGSEGDLCTSMRKFWVAKVRHRMARASSALSRQKDALKEMPNQDEAAEASGVLPSLLLSPRHGAGGSKHLCLSPKSDEEYSHQVHPSCGDDEDYDVPNEREGISELKSPRAEAEDAWKLGMPEKDTATTKSAVSFDVQTDFVTPSNKDSQGEEDKDAATTVSFALGTSFGQDEGTDAASEKELEFACDQGTPEKDPATTKSAVSFDVQTPRSNVEDSQEAEKDMATTANIPSQNHSGDEENFDDEEAEATRQKGLSTGTASMRAMATETVNKSPYSSPGSRHCKPPNDKSEPAEPFSSSAASVETLSSPFLAEALAFEPVEAIPTTRGRSSMVLGVKLRATVNPEAQNSD</sequence>
<feature type="domain" description="Cyclic nucleotide-binding" evidence="4">
    <location>
        <begin position="317"/>
        <end position="375"/>
    </location>
</feature>
<feature type="compositionally biased region" description="Gly residues" evidence="1">
    <location>
        <begin position="547"/>
        <end position="558"/>
    </location>
</feature>
<evidence type="ECO:0000313" key="5">
    <source>
        <dbReference type="EMBL" id="OLP79275.1"/>
    </source>
</evidence>
<feature type="compositionally biased region" description="Low complexity" evidence="1">
    <location>
        <begin position="1250"/>
        <end position="1259"/>
    </location>
</feature>
<keyword evidence="6" id="KW-1185">Reference proteome</keyword>
<evidence type="ECO:0000256" key="3">
    <source>
        <dbReference type="SAM" id="SignalP"/>
    </source>
</evidence>
<dbReference type="PANTHER" id="PTHR23011">
    <property type="entry name" value="CYCLIC NUCLEOTIDE-BINDING DOMAIN CONTAINING PROTEIN"/>
    <property type="match status" value="1"/>
</dbReference>
<gene>
    <name evidence="5" type="ORF">AK812_SmicGene40458</name>
</gene>
<evidence type="ECO:0000256" key="2">
    <source>
        <dbReference type="SAM" id="Phobius"/>
    </source>
</evidence>
<feature type="transmembrane region" description="Helical" evidence="2">
    <location>
        <begin position="701"/>
        <end position="722"/>
    </location>
</feature>
<dbReference type="OrthoDB" id="435720at2759"/>
<keyword evidence="2" id="KW-0472">Membrane</keyword>
<keyword evidence="2" id="KW-1133">Transmembrane helix</keyword>
<dbReference type="EMBL" id="LSRX01001505">
    <property type="protein sequence ID" value="OLP79275.1"/>
    <property type="molecule type" value="Genomic_DNA"/>
</dbReference>
<feature type="region of interest" description="Disordered" evidence="1">
    <location>
        <begin position="1025"/>
        <end position="1072"/>
    </location>
</feature>
<feature type="domain" description="Cyclic nucleotide-binding" evidence="4">
    <location>
        <begin position="281"/>
        <end position="303"/>
    </location>
</feature>
<keyword evidence="2" id="KW-0812">Transmembrane</keyword>
<keyword evidence="3" id="KW-0732">Signal</keyword>
<feature type="transmembrane region" description="Helical" evidence="2">
    <location>
        <begin position="780"/>
        <end position="799"/>
    </location>
</feature>
<protein>
    <recommendedName>
        <fullName evidence="4">Cyclic nucleotide-binding domain-containing protein</fullName>
    </recommendedName>
</protein>
<feature type="transmembrane region" description="Helical" evidence="2">
    <location>
        <begin position="742"/>
        <end position="760"/>
    </location>
</feature>
<dbReference type="SUPFAM" id="SSF51206">
    <property type="entry name" value="cAMP-binding domain-like"/>
    <property type="match status" value="1"/>
</dbReference>
<dbReference type="Gene3D" id="2.60.120.10">
    <property type="entry name" value="Jelly Rolls"/>
    <property type="match status" value="1"/>
</dbReference>
<feature type="region of interest" description="Disordered" evidence="1">
    <location>
        <begin position="1095"/>
        <end position="1261"/>
    </location>
</feature>
<reference evidence="5 6" key="1">
    <citation type="submission" date="2016-02" db="EMBL/GenBank/DDBJ databases">
        <title>Genome analysis of coral dinoflagellate symbionts highlights evolutionary adaptations to a symbiotic lifestyle.</title>
        <authorList>
            <person name="Aranda M."/>
            <person name="Li Y."/>
            <person name="Liew Y.J."/>
            <person name="Baumgarten S."/>
            <person name="Simakov O."/>
            <person name="Wilson M."/>
            <person name="Piel J."/>
            <person name="Ashoor H."/>
            <person name="Bougouffa S."/>
            <person name="Bajic V.B."/>
            <person name="Ryu T."/>
            <person name="Ravasi T."/>
            <person name="Bayer T."/>
            <person name="Micklem G."/>
            <person name="Kim H."/>
            <person name="Bhak J."/>
            <person name="Lajeunesse T.C."/>
            <person name="Voolstra C.R."/>
        </authorList>
    </citation>
    <scope>NUCLEOTIDE SEQUENCE [LARGE SCALE GENOMIC DNA]</scope>
    <source>
        <strain evidence="5 6">CCMP2467</strain>
    </source>
</reference>
<name>A0A1Q9C8Q6_SYMMI</name>
<dbReference type="InterPro" id="IPR014710">
    <property type="entry name" value="RmlC-like_jellyroll"/>
</dbReference>
<evidence type="ECO:0000313" key="6">
    <source>
        <dbReference type="Proteomes" id="UP000186817"/>
    </source>
</evidence>
<feature type="region of interest" description="Disordered" evidence="1">
    <location>
        <begin position="538"/>
        <end position="577"/>
    </location>
</feature>
<evidence type="ECO:0000259" key="4">
    <source>
        <dbReference type="PROSITE" id="PS50042"/>
    </source>
</evidence>
<dbReference type="InterPro" id="IPR000595">
    <property type="entry name" value="cNMP-bd_dom"/>
</dbReference>
<dbReference type="InterPro" id="IPR018490">
    <property type="entry name" value="cNMP-bd_dom_sf"/>
</dbReference>
<feature type="chain" id="PRO_5012660809" description="Cyclic nucleotide-binding domain-containing protein" evidence="3">
    <location>
        <begin position="18"/>
        <end position="1307"/>
    </location>
</feature>
<dbReference type="Proteomes" id="UP000186817">
    <property type="component" value="Unassembled WGS sequence"/>
</dbReference>
<feature type="compositionally biased region" description="Polar residues" evidence="1">
    <location>
        <begin position="1225"/>
        <end position="1236"/>
    </location>
</feature>
<dbReference type="PROSITE" id="PS50042">
    <property type="entry name" value="CNMP_BINDING_3"/>
    <property type="match status" value="2"/>
</dbReference>
<accession>A0A1Q9C8Q6</accession>
<feature type="compositionally biased region" description="Basic and acidic residues" evidence="1">
    <location>
        <begin position="1054"/>
        <end position="1072"/>
    </location>
</feature>
<organism evidence="5 6">
    <name type="scientific">Symbiodinium microadriaticum</name>
    <name type="common">Dinoflagellate</name>
    <name type="synonym">Zooxanthella microadriatica</name>
    <dbReference type="NCBI Taxonomy" id="2951"/>
    <lineage>
        <taxon>Eukaryota</taxon>
        <taxon>Sar</taxon>
        <taxon>Alveolata</taxon>
        <taxon>Dinophyceae</taxon>
        <taxon>Suessiales</taxon>
        <taxon>Symbiodiniaceae</taxon>
        <taxon>Symbiodinium</taxon>
    </lineage>
</organism>
<feature type="region of interest" description="Disordered" evidence="1">
    <location>
        <begin position="153"/>
        <end position="179"/>
    </location>
</feature>
<proteinExistence type="predicted"/>
<feature type="transmembrane region" description="Helical" evidence="2">
    <location>
        <begin position="604"/>
        <end position="623"/>
    </location>
</feature>
<feature type="compositionally biased region" description="Polar residues" evidence="1">
    <location>
        <begin position="170"/>
        <end position="179"/>
    </location>
</feature>
<feature type="signal peptide" evidence="3">
    <location>
        <begin position="1"/>
        <end position="17"/>
    </location>
</feature>
<dbReference type="PANTHER" id="PTHR23011:SF28">
    <property type="entry name" value="CYCLIC NUCLEOTIDE-BINDING DOMAIN CONTAINING PROTEIN"/>
    <property type="match status" value="1"/>
</dbReference>
<evidence type="ECO:0000256" key="1">
    <source>
        <dbReference type="SAM" id="MobiDB-lite"/>
    </source>
</evidence>
<feature type="compositionally biased region" description="Polar residues" evidence="1">
    <location>
        <begin position="1183"/>
        <end position="1192"/>
    </location>
</feature>
<comment type="caution">
    <text evidence="5">The sequence shown here is derived from an EMBL/GenBank/DDBJ whole genome shotgun (WGS) entry which is preliminary data.</text>
</comment>
<feature type="compositionally biased region" description="Polar residues" evidence="1">
    <location>
        <begin position="1095"/>
        <end position="1105"/>
    </location>
</feature>
<feature type="compositionally biased region" description="Polar residues" evidence="1">
    <location>
        <begin position="1155"/>
        <end position="1169"/>
    </location>
</feature>